<accession>A0A1S9P850</accession>
<dbReference type="Proteomes" id="UP000189739">
    <property type="component" value="Unassembled WGS sequence"/>
</dbReference>
<keyword evidence="1" id="KW-0732">Signal</keyword>
<evidence type="ECO:0000256" key="1">
    <source>
        <dbReference type="SAM" id="SignalP"/>
    </source>
</evidence>
<dbReference type="SUPFAM" id="SSF48452">
    <property type="entry name" value="TPR-like"/>
    <property type="match status" value="1"/>
</dbReference>
<proteinExistence type="predicted"/>
<evidence type="ECO:0000313" key="3">
    <source>
        <dbReference type="Proteomes" id="UP000189739"/>
    </source>
</evidence>
<dbReference type="EMBL" id="MBTF01000037">
    <property type="protein sequence ID" value="OOQ57017.1"/>
    <property type="molecule type" value="Genomic_DNA"/>
</dbReference>
<dbReference type="InterPro" id="IPR041662">
    <property type="entry name" value="SusD-like_2"/>
</dbReference>
<dbReference type="OrthoDB" id="9766256at2"/>
<keyword evidence="3" id="KW-1185">Reference proteome</keyword>
<dbReference type="RefSeq" id="WP_078350888.1">
    <property type="nucleotide sequence ID" value="NZ_MBTF01000037.1"/>
</dbReference>
<protein>
    <recommendedName>
        <fullName evidence="4">SusD/RagB family nutrient-binding outer membrane lipoprotein</fullName>
    </recommendedName>
</protein>
<reference evidence="2 3" key="1">
    <citation type="submission" date="2016-07" db="EMBL/GenBank/DDBJ databases">
        <title>Genomic analysis of zinc-resistant bacterium Mucilaginibacter pedocola TBZ30.</title>
        <authorList>
            <person name="Huang J."/>
            <person name="Tang J."/>
        </authorList>
    </citation>
    <scope>NUCLEOTIDE SEQUENCE [LARGE SCALE GENOMIC DNA]</scope>
    <source>
        <strain evidence="2 3">TBZ30</strain>
    </source>
</reference>
<comment type="caution">
    <text evidence="2">The sequence shown here is derived from an EMBL/GenBank/DDBJ whole genome shotgun (WGS) entry which is preliminary data.</text>
</comment>
<feature type="signal peptide" evidence="1">
    <location>
        <begin position="1"/>
        <end position="22"/>
    </location>
</feature>
<evidence type="ECO:0000313" key="2">
    <source>
        <dbReference type="EMBL" id="OOQ57017.1"/>
    </source>
</evidence>
<dbReference type="InterPro" id="IPR011990">
    <property type="entry name" value="TPR-like_helical_dom_sf"/>
</dbReference>
<dbReference type="AlphaFoldDB" id="A0A1S9P850"/>
<dbReference type="Gene3D" id="1.25.40.390">
    <property type="match status" value="1"/>
</dbReference>
<sequence>MRQLRQKIVVLALMAFAPLACTKDFARYNANPDGVASPNLGYMFSDALVKTSQLDMEPRTNYCAAFMQYGYSDFWSGTNYMQSDDIARRYWNNFYIPVLQNLEYILPLLKTDNSMATTYAAARIWRVFIYQKLTDFYGDIPYSQAGKALSAGVFTPAYDKQQLIYTDLISELRDAIRTLEANAPENVQGDQFYGGNTGGWRKLAASLLLRIGMRLIKVDAMQAKSLVTEAYNYGVMASNADMPVLKHNTNAPNGYAFNLSDQHFFLHQTLINHMRASGDPRLKVYGAVYDKEAFLGGVITSTDTATYRGYSFDSSGPIPTTRVNYSVYQPRDTPFFDFQYAEVEFLLAEAVLRGFITGDANTHYQAGITAHMQSLALLPTSPTISNAQINAYLAKNPMVDPANPTAERSIEIINTEFWVAGFMFDADEVYANWRRTGYPKLIPNPNTITGVSNSPGVIPRKLPYPELEFTLNNANATSALSAYGGMNDFNEHARVWWDK</sequence>
<gene>
    <name evidence="2" type="ORF">BC343_15880</name>
</gene>
<dbReference type="Pfam" id="PF12771">
    <property type="entry name" value="SusD-like_2"/>
    <property type="match status" value="1"/>
</dbReference>
<feature type="chain" id="PRO_5012797734" description="SusD/RagB family nutrient-binding outer membrane lipoprotein" evidence="1">
    <location>
        <begin position="23"/>
        <end position="499"/>
    </location>
</feature>
<organism evidence="2 3">
    <name type="scientific">Mucilaginibacter pedocola</name>
    <dbReference type="NCBI Taxonomy" id="1792845"/>
    <lineage>
        <taxon>Bacteria</taxon>
        <taxon>Pseudomonadati</taxon>
        <taxon>Bacteroidota</taxon>
        <taxon>Sphingobacteriia</taxon>
        <taxon>Sphingobacteriales</taxon>
        <taxon>Sphingobacteriaceae</taxon>
        <taxon>Mucilaginibacter</taxon>
    </lineage>
</organism>
<dbReference type="STRING" id="1792845.BC343_15880"/>
<evidence type="ECO:0008006" key="4">
    <source>
        <dbReference type="Google" id="ProtNLM"/>
    </source>
</evidence>
<name>A0A1S9P850_9SPHI</name>